<dbReference type="PANTHER" id="PTHR31793:SF24">
    <property type="entry name" value="LONG-CHAIN ACYL-COA THIOESTERASE FADM"/>
    <property type="match status" value="1"/>
</dbReference>
<dbReference type="CDD" id="cd00586">
    <property type="entry name" value="4HBT"/>
    <property type="match status" value="1"/>
</dbReference>
<dbReference type="PANTHER" id="PTHR31793">
    <property type="entry name" value="4-HYDROXYBENZOYL-COA THIOESTERASE FAMILY MEMBER"/>
    <property type="match status" value="1"/>
</dbReference>
<reference evidence="1" key="1">
    <citation type="submission" date="2020-05" db="EMBL/GenBank/DDBJ databases">
        <authorList>
            <person name="Chiriac C."/>
            <person name="Salcher M."/>
            <person name="Ghai R."/>
            <person name="Kavagutti S V."/>
        </authorList>
    </citation>
    <scope>NUCLEOTIDE SEQUENCE</scope>
</reference>
<accession>A0A6J6S9M4</accession>
<dbReference type="InterPro" id="IPR029069">
    <property type="entry name" value="HotDog_dom_sf"/>
</dbReference>
<evidence type="ECO:0000313" key="1">
    <source>
        <dbReference type="EMBL" id="CAB4731571.1"/>
    </source>
</evidence>
<protein>
    <submittedName>
        <fullName evidence="1">Unannotated protein</fullName>
    </submittedName>
</protein>
<gene>
    <name evidence="1" type="ORF">UFOPK2689_01209</name>
</gene>
<name>A0A6J6S9M4_9ZZZZ</name>
<dbReference type="InterPro" id="IPR050563">
    <property type="entry name" value="4-hydroxybenzoyl-CoA_TE"/>
</dbReference>
<organism evidence="1">
    <name type="scientific">freshwater metagenome</name>
    <dbReference type="NCBI Taxonomy" id="449393"/>
    <lineage>
        <taxon>unclassified sequences</taxon>
        <taxon>metagenomes</taxon>
        <taxon>ecological metagenomes</taxon>
    </lineage>
</organism>
<dbReference type="GO" id="GO:0047617">
    <property type="term" value="F:fatty acyl-CoA hydrolase activity"/>
    <property type="evidence" value="ECO:0007669"/>
    <property type="project" value="TreeGrafter"/>
</dbReference>
<dbReference type="Gene3D" id="3.10.129.10">
    <property type="entry name" value="Hotdog Thioesterase"/>
    <property type="match status" value="1"/>
</dbReference>
<dbReference type="AlphaFoldDB" id="A0A6J6S9M4"/>
<proteinExistence type="predicted"/>
<dbReference type="SUPFAM" id="SSF54637">
    <property type="entry name" value="Thioesterase/thiol ester dehydrase-isomerase"/>
    <property type="match status" value="1"/>
</dbReference>
<sequence>MRHKTTIYVRWNDHDMFGHVNNANYLTYMQETRADFTWYSRIRRGLEPVFKDMVVASAHVDFLIPIYEAGFELDVEIWVAKIGNASFDLMYELSSKDGLHARGRTTQVTVDMETKKSRRLKDNERAILSEYLEETP</sequence>
<dbReference type="Pfam" id="PF13279">
    <property type="entry name" value="4HBT_2"/>
    <property type="match status" value="1"/>
</dbReference>
<dbReference type="EMBL" id="CAEZYL010000114">
    <property type="protein sequence ID" value="CAB4731571.1"/>
    <property type="molecule type" value="Genomic_DNA"/>
</dbReference>